<evidence type="ECO:0000313" key="4">
    <source>
        <dbReference type="Proteomes" id="UP001465976"/>
    </source>
</evidence>
<dbReference type="EMBL" id="JBAHYK010001030">
    <property type="protein sequence ID" value="KAL0569903.1"/>
    <property type="molecule type" value="Genomic_DNA"/>
</dbReference>
<keyword evidence="4" id="KW-1185">Reference proteome</keyword>
<proteinExistence type="predicted"/>
<feature type="transmembrane region" description="Helical" evidence="2">
    <location>
        <begin position="193"/>
        <end position="215"/>
    </location>
</feature>
<accession>A0ABR3F3U5</accession>
<dbReference type="PANTHER" id="PTHR38848:SF3">
    <property type="entry name" value="G-PROTEIN COUPLED RECEPTORS FAMILY 3 PROFILE DOMAIN-CONTAINING PROTEIN"/>
    <property type="match status" value="1"/>
</dbReference>
<feature type="transmembrane region" description="Helical" evidence="2">
    <location>
        <begin position="111"/>
        <end position="132"/>
    </location>
</feature>
<dbReference type="Proteomes" id="UP001465976">
    <property type="component" value="Unassembled WGS sequence"/>
</dbReference>
<gene>
    <name evidence="3" type="ORF">V5O48_012060</name>
</gene>
<keyword evidence="2" id="KW-0472">Membrane</keyword>
<sequence>MMTSISCLLGASIIALLISRRTPTTWLELKNITWGKVCLLLILIESWFTVVGAGFILTGIGVNGNPVTCNFISIACLIFVGGTKFLIYAFLVEKVYIVWSGGFRTPRLKTAVYRICLVFQLAYLGVAVLYLIERSTVILEDGACLLGFKDVASKVMSPALRVVAKKTLIGSVLGWAIIATNSLVIIGMKGKELDWVCITSCVFDVTLNALVLYWVSSGAPSDSVNHFTLPTISLAASTSTTMSGFAEDQPENKNEEGGQTSPAGVLEFNPIHSLQTHNIDLEQHGSRGKLSAPDLR</sequence>
<keyword evidence="2" id="KW-1133">Transmembrane helix</keyword>
<feature type="region of interest" description="Disordered" evidence="1">
    <location>
        <begin position="243"/>
        <end position="265"/>
    </location>
</feature>
<organism evidence="3 4">
    <name type="scientific">Marasmius crinis-equi</name>
    <dbReference type="NCBI Taxonomy" id="585013"/>
    <lineage>
        <taxon>Eukaryota</taxon>
        <taxon>Fungi</taxon>
        <taxon>Dikarya</taxon>
        <taxon>Basidiomycota</taxon>
        <taxon>Agaricomycotina</taxon>
        <taxon>Agaricomycetes</taxon>
        <taxon>Agaricomycetidae</taxon>
        <taxon>Agaricales</taxon>
        <taxon>Marasmiineae</taxon>
        <taxon>Marasmiaceae</taxon>
        <taxon>Marasmius</taxon>
    </lineage>
</organism>
<evidence type="ECO:0000313" key="3">
    <source>
        <dbReference type="EMBL" id="KAL0569903.1"/>
    </source>
</evidence>
<comment type="caution">
    <text evidence="3">The sequence shown here is derived from an EMBL/GenBank/DDBJ whole genome shotgun (WGS) entry which is preliminary data.</text>
</comment>
<keyword evidence="2" id="KW-0812">Transmembrane</keyword>
<evidence type="ECO:0000256" key="2">
    <source>
        <dbReference type="SAM" id="Phobius"/>
    </source>
</evidence>
<feature type="transmembrane region" description="Helical" evidence="2">
    <location>
        <begin position="168"/>
        <end position="187"/>
    </location>
</feature>
<reference evidence="3 4" key="1">
    <citation type="submission" date="2024-02" db="EMBL/GenBank/DDBJ databases">
        <title>A draft genome for the cacao thread blight pathogen Marasmius crinis-equi.</title>
        <authorList>
            <person name="Cohen S.P."/>
            <person name="Baruah I.K."/>
            <person name="Amoako-Attah I."/>
            <person name="Bukari Y."/>
            <person name="Meinhardt L.W."/>
            <person name="Bailey B.A."/>
        </authorList>
    </citation>
    <scope>NUCLEOTIDE SEQUENCE [LARGE SCALE GENOMIC DNA]</scope>
    <source>
        <strain evidence="3 4">GH-76</strain>
    </source>
</reference>
<name>A0ABR3F3U5_9AGAR</name>
<feature type="transmembrane region" description="Helical" evidence="2">
    <location>
        <begin position="69"/>
        <end position="91"/>
    </location>
</feature>
<feature type="transmembrane region" description="Helical" evidence="2">
    <location>
        <begin position="37"/>
        <end position="57"/>
    </location>
</feature>
<dbReference type="PANTHER" id="PTHR38848">
    <property type="entry name" value="G-PROTEIN COUPLED RECEPTORS FAMILY 3 PROFILE DOMAIN-CONTAINING PROTEIN"/>
    <property type="match status" value="1"/>
</dbReference>
<protein>
    <submittedName>
        <fullName evidence="3">Uncharacterized protein</fullName>
    </submittedName>
</protein>
<evidence type="ECO:0000256" key="1">
    <source>
        <dbReference type="SAM" id="MobiDB-lite"/>
    </source>
</evidence>